<dbReference type="GO" id="GO:0000105">
    <property type="term" value="P:L-histidine biosynthetic process"/>
    <property type="evidence" value="ECO:0007669"/>
    <property type="project" value="UniProtKB-KW"/>
</dbReference>
<comment type="pathway">
    <text evidence="4">Amino-acid biosynthesis.</text>
</comment>
<dbReference type="InterPro" id="IPR011060">
    <property type="entry name" value="RibuloseP-bd_barrel"/>
</dbReference>
<keyword evidence="2 5" id="KW-0028">Amino-acid biosynthesis</keyword>
<name>A0A9D7SJ04_9BACT</name>
<organism evidence="6 7">
    <name type="scientific">Candidatus Geothrix skivensis</name>
    <dbReference type="NCBI Taxonomy" id="2954439"/>
    <lineage>
        <taxon>Bacteria</taxon>
        <taxon>Pseudomonadati</taxon>
        <taxon>Acidobacteriota</taxon>
        <taxon>Holophagae</taxon>
        <taxon>Holophagales</taxon>
        <taxon>Holophagaceae</taxon>
        <taxon>Geothrix</taxon>
    </lineage>
</organism>
<dbReference type="EMBL" id="JADKIO010000009">
    <property type="protein sequence ID" value="MBK9797352.1"/>
    <property type="molecule type" value="Genomic_DNA"/>
</dbReference>
<dbReference type="Pfam" id="PF00977">
    <property type="entry name" value="His_biosynth"/>
    <property type="match status" value="1"/>
</dbReference>
<evidence type="ECO:0000256" key="1">
    <source>
        <dbReference type="ARBA" id="ARBA00009667"/>
    </source>
</evidence>
<dbReference type="SUPFAM" id="SSF51366">
    <property type="entry name" value="Ribulose-phoshate binding barrel"/>
    <property type="match status" value="1"/>
</dbReference>
<dbReference type="PANTHER" id="PTHR43090:SF2">
    <property type="entry name" value="1-(5-PHOSPHORIBOSYL)-5-[(5-PHOSPHORIBOSYLAMINO)METHYLIDENEAMINO] IMIDAZOLE-4-CARBOXAMIDE ISOMERASE"/>
    <property type="match status" value="1"/>
</dbReference>
<evidence type="ECO:0000256" key="2">
    <source>
        <dbReference type="ARBA" id="ARBA00022605"/>
    </source>
</evidence>
<gene>
    <name evidence="6" type="ORF">IPP58_12820</name>
</gene>
<dbReference type="Gene3D" id="3.20.20.70">
    <property type="entry name" value="Aldolase class I"/>
    <property type="match status" value="1"/>
</dbReference>
<sequence>MKIYPTLNLEHGRVVSTAGQESSCLAAPADLAGRLIEEGATRLALVDVDAAKGRGNNRELIGQILQRCHARDRKVCVQVAGGIRSSDQAQFFIDQGAAWLVVGTILHKSPMVSEQLMARFQSFLTAAIDARGGRVHRSGWVDTTHVSALELALRAKAYGFHRLLFVDIPEDATADPDFTTAQELAKATGLPLVMGGSLTAPHHLEAVLAHHGLKGALVDALLFHQNPRLMAFLQATCA</sequence>
<comment type="caution">
    <text evidence="6">The sequence shown here is derived from an EMBL/GenBank/DDBJ whole genome shotgun (WGS) entry which is preliminary data.</text>
</comment>
<proteinExistence type="inferred from homology"/>
<dbReference type="Proteomes" id="UP000886657">
    <property type="component" value="Unassembled WGS sequence"/>
</dbReference>
<reference evidence="6" key="1">
    <citation type="submission" date="2020-10" db="EMBL/GenBank/DDBJ databases">
        <title>Connecting structure to function with the recovery of over 1000 high-quality activated sludge metagenome-assembled genomes encoding full-length rRNA genes using long-read sequencing.</title>
        <authorList>
            <person name="Singleton C.M."/>
            <person name="Petriglieri F."/>
            <person name="Kristensen J.M."/>
            <person name="Kirkegaard R.H."/>
            <person name="Michaelsen T.Y."/>
            <person name="Andersen M.H."/>
            <person name="Karst S.M."/>
            <person name="Dueholm M.S."/>
            <person name="Nielsen P.H."/>
            <person name="Albertsen M."/>
        </authorList>
    </citation>
    <scope>NUCLEOTIDE SEQUENCE</scope>
    <source>
        <strain evidence="6">Skiv_18-Q3-R9-52_MAXAC.067</strain>
    </source>
</reference>
<comment type="similarity">
    <text evidence="1 5">Belongs to the HisA/HisF family.</text>
</comment>
<dbReference type="GO" id="GO:0003949">
    <property type="term" value="F:1-(5-phosphoribosyl)-5-[(5-phosphoribosylamino)methylideneamino]imidazole-4-carboxamide isomerase activity"/>
    <property type="evidence" value="ECO:0007669"/>
    <property type="project" value="InterPro"/>
</dbReference>
<dbReference type="AlphaFoldDB" id="A0A9D7SJ04"/>
<evidence type="ECO:0000256" key="4">
    <source>
        <dbReference type="ARBA" id="ARBA00029440"/>
    </source>
</evidence>
<evidence type="ECO:0000256" key="3">
    <source>
        <dbReference type="ARBA" id="ARBA00023102"/>
    </source>
</evidence>
<accession>A0A9D7SJ04</accession>
<protein>
    <recommendedName>
        <fullName evidence="8">1-(5-phosphoribosyl)-5-[(5-phosphoribosylamino)methylideneamino] imidazole-4-carboxamide isomerase</fullName>
    </recommendedName>
</protein>
<dbReference type="InterPro" id="IPR013785">
    <property type="entry name" value="Aldolase_TIM"/>
</dbReference>
<dbReference type="GO" id="GO:0005737">
    <property type="term" value="C:cytoplasm"/>
    <property type="evidence" value="ECO:0007669"/>
    <property type="project" value="TreeGrafter"/>
</dbReference>
<dbReference type="PANTHER" id="PTHR43090">
    <property type="entry name" value="1-(5-PHOSPHORIBOSYL)-5-[(5-PHOSPHORIBOSYLAMINO)METHYLIDENEAMINO] IMIDAZOLE-4-CARBOXAMIDE ISOMERASE"/>
    <property type="match status" value="1"/>
</dbReference>
<dbReference type="InterPro" id="IPR044524">
    <property type="entry name" value="Isoase_HisA-like"/>
</dbReference>
<evidence type="ECO:0008006" key="8">
    <source>
        <dbReference type="Google" id="ProtNLM"/>
    </source>
</evidence>
<evidence type="ECO:0000313" key="6">
    <source>
        <dbReference type="EMBL" id="MBK9797352.1"/>
    </source>
</evidence>
<evidence type="ECO:0000256" key="5">
    <source>
        <dbReference type="RuleBase" id="RU003657"/>
    </source>
</evidence>
<evidence type="ECO:0000313" key="7">
    <source>
        <dbReference type="Proteomes" id="UP000886657"/>
    </source>
</evidence>
<dbReference type="GO" id="GO:0000162">
    <property type="term" value="P:L-tryptophan biosynthetic process"/>
    <property type="evidence" value="ECO:0007669"/>
    <property type="project" value="TreeGrafter"/>
</dbReference>
<dbReference type="InterPro" id="IPR006062">
    <property type="entry name" value="His_biosynth"/>
</dbReference>
<keyword evidence="3 5" id="KW-0368">Histidine biosynthesis</keyword>